<sequence length="84" mass="10091">MITKEIIINGQRHTVKVLPYSNKYEKQTYIRTKDIGHSIRSRLVLKEEIIKNREAREADENNMFSYNIPKHDDITELGRFWENI</sequence>
<dbReference type="EMBL" id="MT143357">
    <property type="protein sequence ID" value="QJA95936.1"/>
    <property type="molecule type" value="Genomic_DNA"/>
</dbReference>
<proteinExistence type="predicted"/>
<dbReference type="AlphaFoldDB" id="A0A6M3LKT4"/>
<organism evidence="1">
    <name type="scientific">viral metagenome</name>
    <dbReference type="NCBI Taxonomy" id="1070528"/>
    <lineage>
        <taxon>unclassified sequences</taxon>
        <taxon>metagenomes</taxon>
        <taxon>organismal metagenomes</taxon>
    </lineage>
</organism>
<reference evidence="1" key="1">
    <citation type="submission" date="2020-03" db="EMBL/GenBank/DDBJ databases">
        <title>The deep terrestrial virosphere.</title>
        <authorList>
            <person name="Holmfeldt K."/>
            <person name="Nilsson E."/>
            <person name="Simone D."/>
            <person name="Lopez-Fernandez M."/>
            <person name="Wu X."/>
            <person name="de Brujin I."/>
            <person name="Lundin D."/>
            <person name="Andersson A."/>
            <person name="Bertilsson S."/>
            <person name="Dopson M."/>
        </authorList>
    </citation>
    <scope>NUCLEOTIDE SEQUENCE</scope>
    <source>
        <strain evidence="1">MM415B05045</strain>
    </source>
</reference>
<evidence type="ECO:0000313" key="1">
    <source>
        <dbReference type="EMBL" id="QJA95936.1"/>
    </source>
</evidence>
<gene>
    <name evidence="1" type="ORF">MM415B05045_0004</name>
</gene>
<accession>A0A6M3LKT4</accession>
<protein>
    <submittedName>
        <fullName evidence="1">Uncharacterized protein</fullName>
    </submittedName>
</protein>
<name>A0A6M3LKT4_9ZZZZ</name>